<evidence type="ECO:0000313" key="1">
    <source>
        <dbReference type="EMBL" id="QZE15755.1"/>
    </source>
</evidence>
<accession>A0AC61NPR1</accession>
<sequence length="1385" mass="157056">MKNFLWLILCLSSLSIQAKEWTEITSKPIMDISSMAFLDDELIGIVNRTSIVKIDYDKGTTIPFIPTGSFSKDPILTDVYVAKDHTIYCVDQNNKEIVIFEQDGAKRATTPIAINKPICCYFSSKNKLWIGGEGIACYENGVLQSSSTQLMGKTNDLPTVKDFQEIEGNLFFVDRRRGVFQLDKIENGEVYYTKAFLNDGTYSKSNQCAVMGSQLLVVSQNSKTSTPGLYCFPYMLTKPSLVAKMGVTGKDALGVATKDEFAWVSTTNSIQKLEYQDETAPVIVLDGFEITGTTSAKIKYHCNENVSITLEFLQDGTEIEKKVVDYKVSEGIKEVIFDRFVPQQMSSVTLTAVDKEGNTSSKVTSTTIKQEIKLSLNVLSRIEKDFIPFVLKTDMGGSFYYVISDDHNVSNTYTTADQILNDPSTTQIKSITPGDNTLRLHIPSSTPKRLYYIVTNGLGDQVMGDSKIIMPYQEMDKIQQRVLYSLTGHGSDLSEKWLQKHIGYLVDRADKASVDAKNYVISSANTALYLKLDKTTQKDDTDREHLRTLLTKVLFPLSMVYQIESPNNPYYHKPETKEQIVHLFDYIYSRGFNNTCYKEFQGGGIYLTLSSYFYSAFLMRDDLIIAGSWPNVLKTCRWWTEWSLMDNFDVERWNKEDKNRTRNSDYTRTFYRNKMLTLLMSGAHKSYRNEEMIKLSRVINEACQFSPGWGGMIKRDYTGFHHHGFWGNAYNAGGVMMASDMAFFLSGTPYALKSSALENLGNYWLAQIFYSNRYDIPYGVAGRFPNNRSTLMTNELSILSLCKALPNGKMKQQLEGHFMTLWNSTDAVKDQKARDVQCSINFTGSYGHWADANTFVNSNTVSPITYTEGNRTFPYAAFQVHRFKDKMISVKGFNKYVWDFENNGEQNFFGYNQSNGALEIIGTQDIEIGAPSAKASGWSIDGYDWAHIPGVTAYNIPIPDLKYKRSYDQYAKFCFDYFAGGVSLMNQYGMYGYRFKDLRTLKSGKISLRAMKSYTFFGNYVVCLGSNIQSTLDTYPVHTTIFQNHINIATDKTIFNGVAQTGILNSFKGTNSATTITDSKGISYYFPSGSALELSREEQTSRDDRDRKDTKGTFEKLIWDHGQSPKSNQYSYIISLDGEKLIQDIATAPNDYVKVIQQNGSAHILYSKQMNLYGYSFFEATNVASPEGVIESIDSDAMVMVHQKNNQINLSLSHLDLGLLPKDKHYNMVWDVDDNNRWNESEEQQVSLVLRGEWDIKQNSHERAVVSIFDPVTKTTTLLFKTIYGASKEISLEQKVSTLSSLDLQAKDIQVYPNPFKNLIKVSLGNNKAVMNLNIRDIRGNIILSRKNCKQQEDIILDSFPNGIYFLEISDIYSNRQYATKLIKQ</sequence>
<evidence type="ECO:0000313" key="2">
    <source>
        <dbReference type="Proteomes" id="UP000826212"/>
    </source>
</evidence>
<dbReference type="Proteomes" id="UP000826212">
    <property type="component" value="Chromosome"/>
</dbReference>
<gene>
    <name evidence="1" type="ORF">K4L44_07950</name>
</gene>
<keyword evidence="2" id="KW-1185">Reference proteome</keyword>
<proteinExistence type="predicted"/>
<organism evidence="1 2">
    <name type="scientific">Halosquirtibacter laminarini</name>
    <dbReference type="NCBI Taxonomy" id="3374600"/>
    <lineage>
        <taxon>Bacteria</taxon>
        <taxon>Pseudomonadati</taxon>
        <taxon>Bacteroidota</taxon>
        <taxon>Bacteroidia</taxon>
        <taxon>Marinilabiliales</taxon>
        <taxon>Prolixibacteraceae</taxon>
        <taxon>Halosquirtibacter</taxon>
    </lineage>
</organism>
<protein>
    <submittedName>
        <fullName evidence="1">T9SS type A sorting domain-containing protein</fullName>
    </submittedName>
</protein>
<dbReference type="EMBL" id="CP081303">
    <property type="protein sequence ID" value="QZE15755.1"/>
    <property type="molecule type" value="Genomic_DNA"/>
</dbReference>
<name>A0AC61NPR1_9BACT</name>
<reference evidence="1" key="1">
    <citation type="submission" date="2021-08" db="EMBL/GenBank/DDBJ databases">
        <title>Novel anaerobic bacterium isolated from sea squirt in East Sea, Republic of Korea.</title>
        <authorList>
            <person name="Nguyen T.H."/>
            <person name="Li Z."/>
            <person name="Lee Y.-J."/>
            <person name="Ko J."/>
            <person name="Kim S.-G."/>
        </authorList>
    </citation>
    <scope>NUCLEOTIDE SEQUENCE</scope>
    <source>
        <strain evidence="1">KCTC 25031</strain>
    </source>
</reference>